<protein>
    <recommendedName>
        <fullName evidence="4 6">dTDP-4-dehydrorhamnose reductase</fullName>
        <ecNumber evidence="3 6">1.1.1.133</ecNumber>
    </recommendedName>
</protein>
<dbReference type="Proteomes" id="UP000002770">
    <property type="component" value="Unassembled WGS sequence"/>
</dbReference>
<comment type="cofactor">
    <cofactor evidence="6">
        <name>Mg(2+)</name>
        <dbReference type="ChEBI" id="CHEBI:18420"/>
    </cofactor>
    <text evidence="6">Binds 1 Mg(2+) ion per monomer.</text>
</comment>
<dbReference type="Pfam" id="PF04321">
    <property type="entry name" value="RmlD_sub_bind"/>
    <property type="match status" value="1"/>
</dbReference>
<dbReference type="InParanoid" id="G9ETU9"/>
<evidence type="ECO:0000313" key="9">
    <source>
        <dbReference type="Proteomes" id="UP000002770"/>
    </source>
</evidence>
<dbReference type="PANTHER" id="PTHR10491">
    <property type="entry name" value="DTDP-4-DEHYDRORHAMNOSE REDUCTASE"/>
    <property type="match status" value="1"/>
</dbReference>
<dbReference type="PANTHER" id="PTHR10491:SF4">
    <property type="entry name" value="METHIONINE ADENOSYLTRANSFERASE 2 SUBUNIT BETA"/>
    <property type="match status" value="1"/>
</dbReference>
<feature type="domain" description="RmlD-like substrate binding" evidence="7">
    <location>
        <begin position="2"/>
        <end position="287"/>
    </location>
</feature>
<reference evidence="8 9" key="1">
    <citation type="journal article" date="2011" name="BMC Genomics">
        <title>Insight into cross-talk between intra-amoebal pathogens.</title>
        <authorList>
            <person name="Gimenez G."/>
            <person name="Bertelli C."/>
            <person name="Moliner C."/>
            <person name="Robert C."/>
            <person name="Raoult D."/>
            <person name="Fournier P.E."/>
            <person name="Greub G."/>
        </authorList>
    </citation>
    <scope>NUCLEOTIDE SEQUENCE [LARGE SCALE GENOMIC DNA]</scope>
    <source>
        <strain evidence="8 9">LLAP12</strain>
    </source>
</reference>
<dbReference type="STRING" id="658187.LDG_8735"/>
<evidence type="ECO:0000256" key="4">
    <source>
        <dbReference type="ARBA" id="ARBA00017099"/>
    </source>
</evidence>
<evidence type="ECO:0000256" key="3">
    <source>
        <dbReference type="ARBA" id="ARBA00012929"/>
    </source>
</evidence>
<dbReference type="GO" id="GO:0008831">
    <property type="term" value="F:dTDP-4-dehydrorhamnose reductase activity"/>
    <property type="evidence" value="ECO:0007669"/>
    <property type="project" value="UniProtKB-EC"/>
</dbReference>
<evidence type="ECO:0000256" key="5">
    <source>
        <dbReference type="ARBA" id="ARBA00048200"/>
    </source>
</evidence>
<dbReference type="UniPathway" id="UPA00281"/>
<keyword evidence="6" id="KW-0521">NADP</keyword>
<dbReference type="GO" id="GO:0009243">
    <property type="term" value="P:O antigen biosynthetic process"/>
    <property type="evidence" value="ECO:0007669"/>
    <property type="project" value="UniProtKB-UniPathway"/>
</dbReference>
<dbReference type="AlphaFoldDB" id="G9ETU9"/>
<comment type="similarity">
    <text evidence="2 6">Belongs to the dTDP-4-dehydrorhamnose reductase family.</text>
</comment>
<name>G9ETU9_9GAMM</name>
<evidence type="ECO:0000256" key="6">
    <source>
        <dbReference type="RuleBase" id="RU364082"/>
    </source>
</evidence>
<comment type="catalytic activity">
    <reaction evidence="5 6">
        <text>dTDP-beta-L-rhamnose + NADP(+) = dTDP-4-dehydro-beta-L-rhamnose + NADPH + H(+)</text>
        <dbReference type="Rhea" id="RHEA:21796"/>
        <dbReference type="ChEBI" id="CHEBI:15378"/>
        <dbReference type="ChEBI" id="CHEBI:57510"/>
        <dbReference type="ChEBI" id="CHEBI:57783"/>
        <dbReference type="ChEBI" id="CHEBI:58349"/>
        <dbReference type="ChEBI" id="CHEBI:62830"/>
        <dbReference type="EC" id="1.1.1.133"/>
    </reaction>
</comment>
<evidence type="ECO:0000256" key="2">
    <source>
        <dbReference type="ARBA" id="ARBA00010944"/>
    </source>
</evidence>
<evidence type="ECO:0000259" key="7">
    <source>
        <dbReference type="Pfam" id="PF04321"/>
    </source>
</evidence>
<evidence type="ECO:0000256" key="1">
    <source>
        <dbReference type="ARBA" id="ARBA00004781"/>
    </source>
</evidence>
<dbReference type="Gene3D" id="3.40.50.720">
    <property type="entry name" value="NAD(P)-binding Rossmann-like Domain"/>
    <property type="match status" value="1"/>
</dbReference>
<dbReference type="GO" id="GO:0019305">
    <property type="term" value="P:dTDP-rhamnose biosynthetic process"/>
    <property type="evidence" value="ECO:0007669"/>
    <property type="project" value="UniProtKB-UniPathway"/>
</dbReference>
<dbReference type="CDD" id="cd05254">
    <property type="entry name" value="dTDP_HR_like_SDR_e"/>
    <property type="match status" value="1"/>
</dbReference>
<organism evidence="8 9">
    <name type="scientific">Legionella drancourtii LLAP12</name>
    <dbReference type="NCBI Taxonomy" id="658187"/>
    <lineage>
        <taxon>Bacteria</taxon>
        <taxon>Pseudomonadati</taxon>
        <taxon>Pseudomonadota</taxon>
        <taxon>Gammaproteobacteria</taxon>
        <taxon>Legionellales</taxon>
        <taxon>Legionellaceae</taxon>
        <taxon>Legionella</taxon>
    </lineage>
</organism>
<accession>G9ETU9</accession>
<evidence type="ECO:0000313" key="8">
    <source>
        <dbReference type="EMBL" id="EHL29300.1"/>
    </source>
</evidence>
<dbReference type="eggNOG" id="COG1091">
    <property type="taxonomic scope" value="Bacteria"/>
</dbReference>
<dbReference type="InterPro" id="IPR036291">
    <property type="entry name" value="NAD(P)-bd_dom_sf"/>
</dbReference>
<gene>
    <name evidence="8" type="ORF">LDG_8735</name>
</gene>
<dbReference type="FunCoup" id="G9ETU9">
    <property type="interactions" value="428"/>
</dbReference>
<keyword evidence="9" id="KW-1185">Reference proteome</keyword>
<dbReference type="HOGENOM" id="CLU_045518_1_0_6"/>
<dbReference type="InterPro" id="IPR005913">
    <property type="entry name" value="dTDP_dehydrorham_reduct"/>
</dbReference>
<dbReference type="Gene3D" id="3.90.25.10">
    <property type="entry name" value="UDP-galactose 4-epimerase, domain 1"/>
    <property type="match status" value="1"/>
</dbReference>
<dbReference type="NCBIfam" id="TIGR01214">
    <property type="entry name" value="rmlD"/>
    <property type="match status" value="1"/>
</dbReference>
<dbReference type="EMBL" id="JH413848">
    <property type="protein sequence ID" value="EHL29300.1"/>
    <property type="molecule type" value="Genomic_DNA"/>
</dbReference>
<keyword evidence="6" id="KW-0560">Oxidoreductase</keyword>
<comment type="function">
    <text evidence="6">Catalyzes the reduction of dTDP-6-deoxy-L-lyxo-4-hexulose to yield dTDP-L-rhamnose.</text>
</comment>
<dbReference type="UniPathway" id="UPA00124"/>
<comment type="pathway">
    <text evidence="1 6">Carbohydrate biosynthesis; dTDP-L-rhamnose biosynthesis.</text>
</comment>
<dbReference type="InterPro" id="IPR029903">
    <property type="entry name" value="RmlD-like-bd"/>
</dbReference>
<dbReference type="EC" id="1.1.1.133" evidence="3 6"/>
<dbReference type="GO" id="GO:0005829">
    <property type="term" value="C:cytosol"/>
    <property type="evidence" value="ECO:0007669"/>
    <property type="project" value="TreeGrafter"/>
</dbReference>
<sequence length="294" mass="32497">MFGRKGQIGRELSRSLLPLGQLTTLGREELDLTDLNALIHVLKQLQPDIIVNAAAYTAVDKAEQEQTQAYCVNEQAVAVMADYAQQHNTLLIHYSTDYVFDGTKQGAYIESDPRTPLSIYGASKSAGEVAIENSGCRGYIFRTSWVFSQHGHNFIKTILNLARQKDALTIVADQYGAPTSAELISDVTLLAIYAAQKGQLMPGIYHLTANGITSWHGLACYLLEKTRVQQIDFNLVPSKIQPVLSEAYPLPAVRPKNSALDTSALSGALQIVFPDWSIYVDRMITQLINMRFFA</sequence>
<dbReference type="SUPFAM" id="SSF51735">
    <property type="entry name" value="NAD(P)-binding Rossmann-fold domains"/>
    <property type="match status" value="1"/>
</dbReference>
<proteinExistence type="inferred from homology"/>